<dbReference type="AlphaFoldDB" id="A0A8J6E7Z3"/>
<gene>
    <name evidence="1" type="ORF">J8273_7514</name>
</gene>
<comment type="caution">
    <text evidence="1">The sequence shown here is derived from an EMBL/GenBank/DDBJ whole genome shotgun (WGS) entry which is preliminary data.</text>
</comment>
<dbReference type="Proteomes" id="UP000717585">
    <property type="component" value="Unassembled WGS sequence"/>
</dbReference>
<keyword evidence="2" id="KW-1185">Reference proteome</keyword>
<dbReference type="EMBL" id="JAHDYR010000062">
    <property type="protein sequence ID" value="KAG9391240.1"/>
    <property type="molecule type" value="Genomic_DNA"/>
</dbReference>
<reference evidence="1" key="1">
    <citation type="submission" date="2021-05" db="EMBL/GenBank/DDBJ databases">
        <title>A free-living protist that lacks canonical eukaryotic 1 DNA replication and segregation systems.</title>
        <authorList>
            <person name="Salas-Leiva D.E."/>
            <person name="Tromer E.C."/>
            <person name="Curtis B.A."/>
            <person name="Jerlstrom-Hultqvist J."/>
            <person name="Kolisko M."/>
            <person name="Yi Z."/>
            <person name="Salas-Leiva J.S."/>
            <person name="Gallot-Lavallee L."/>
            <person name="Kops G.J.P.L."/>
            <person name="Archibald J.M."/>
            <person name="Simpson A.G.B."/>
            <person name="Roger A.J."/>
        </authorList>
    </citation>
    <scope>NUCLEOTIDE SEQUENCE</scope>
    <source>
        <strain evidence="1">BICM</strain>
    </source>
</reference>
<sequence>MQEAREGQENTAYMDMLGEETDIASFAPSNIVGGQAFNESLSMPASLVEMSNPTDSFGQYGSSFGQIPALRSGQSLSSTVAELVDDLAFTAGNSTVSSGLDGEHENLDSLLSYNSMSSSSWDASGCQGGPLHPDQLGVVHSSRVQHESHTTASVNIWPNPMTIHCDQAVQPKTMAEIYRMVHAKFAPCGLFRINTPALPLIEGDPGWTSDHVPTLAELFTGSDWPLVDHVNRVCMMLTPSDRINRLTQKVVTHMFRRTFCDFMQIRAPPHVVTAINQAVFDVATDVYETYHHGFTTSAVTVFEVAVRTHLLWSERLGPLDAALADRVLSIQLVHRIVKYGPDWPTQCRISIAASEVGTHLHRVQEYVSGLPATGYVSRHKCRVVATAFMWSFLLDDELYSNKLLRSCMPLDAKQIASNKRSTRISEHMDVRLQLPPVLAAELITTLVLEFTKVCQRATRNPSQFGCARSMTAAAMLNKTLICIYLNHFRRIQGREELDPGSPHWYTTDVKNRGNKLLGLIRGYEWGSLSLDLVCRMGDLPGERTVISGAVMRAGVSAFRLPPEASGMIQRALLDARLLDPSDADLGQ</sequence>
<proteinExistence type="predicted"/>
<accession>A0A8J6E7Z3</accession>
<name>A0A8J6E7Z3_9EUKA</name>
<protein>
    <submittedName>
        <fullName evidence="1">Uncharacterized protein</fullName>
    </submittedName>
</protein>
<evidence type="ECO:0000313" key="1">
    <source>
        <dbReference type="EMBL" id="KAG9391240.1"/>
    </source>
</evidence>
<evidence type="ECO:0000313" key="2">
    <source>
        <dbReference type="Proteomes" id="UP000717585"/>
    </source>
</evidence>
<organism evidence="1 2">
    <name type="scientific">Carpediemonas membranifera</name>
    <dbReference type="NCBI Taxonomy" id="201153"/>
    <lineage>
        <taxon>Eukaryota</taxon>
        <taxon>Metamonada</taxon>
        <taxon>Carpediemonas-like organisms</taxon>
        <taxon>Carpediemonas</taxon>
    </lineage>
</organism>